<name>A0AAV4DEL3_9GAST</name>
<organism evidence="2 3">
    <name type="scientific">Plakobranchus ocellatus</name>
    <dbReference type="NCBI Taxonomy" id="259542"/>
    <lineage>
        <taxon>Eukaryota</taxon>
        <taxon>Metazoa</taxon>
        <taxon>Spiralia</taxon>
        <taxon>Lophotrochozoa</taxon>
        <taxon>Mollusca</taxon>
        <taxon>Gastropoda</taxon>
        <taxon>Heterobranchia</taxon>
        <taxon>Euthyneura</taxon>
        <taxon>Panpulmonata</taxon>
        <taxon>Sacoglossa</taxon>
        <taxon>Placobranchoidea</taxon>
        <taxon>Plakobranchidae</taxon>
        <taxon>Plakobranchus</taxon>
    </lineage>
</organism>
<dbReference type="InterPro" id="IPR036846">
    <property type="entry name" value="GM2-AP_sf"/>
</dbReference>
<proteinExistence type="predicted"/>
<evidence type="ECO:0000313" key="2">
    <source>
        <dbReference type="EMBL" id="GFO42708.1"/>
    </source>
</evidence>
<protein>
    <recommendedName>
        <fullName evidence="4">MD-2-related lipid-recognition domain-containing protein</fullName>
    </recommendedName>
</protein>
<comment type="caution">
    <text evidence="2">The sequence shown here is derived from an EMBL/GenBank/DDBJ whole genome shotgun (WGS) entry which is preliminary data.</text>
</comment>
<dbReference type="Proteomes" id="UP000735302">
    <property type="component" value="Unassembled WGS sequence"/>
</dbReference>
<sequence>MIADSGMTCNGQPCACPLTPGTYTFNNLQISTGDLHPLIARVARNTRFYVKVRFYNKNSNHLLSCLSTELVTRGR</sequence>
<keyword evidence="1" id="KW-0732">Signal</keyword>
<evidence type="ECO:0000256" key="1">
    <source>
        <dbReference type="ARBA" id="ARBA00022729"/>
    </source>
</evidence>
<evidence type="ECO:0008006" key="4">
    <source>
        <dbReference type="Google" id="ProtNLM"/>
    </source>
</evidence>
<dbReference type="SUPFAM" id="SSF63707">
    <property type="entry name" value="Ganglioside M2 (gm2) activator"/>
    <property type="match status" value="1"/>
</dbReference>
<dbReference type="EMBL" id="BLXT01007816">
    <property type="protein sequence ID" value="GFO42708.1"/>
    <property type="molecule type" value="Genomic_DNA"/>
</dbReference>
<gene>
    <name evidence="2" type="ORF">PoB_006921300</name>
</gene>
<accession>A0AAV4DEL3</accession>
<dbReference type="AlphaFoldDB" id="A0AAV4DEL3"/>
<dbReference type="Gene3D" id="2.70.220.10">
    <property type="entry name" value="Ganglioside GM2 activator"/>
    <property type="match status" value="1"/>
</dbReference>
<reference evidence="2 3" key="1">
    <citation type="journal article" date="2021" name="Elife">
        <title>Chloroplast acquisition without the gene transfer in kleptoplastic sea slugs, Plakobranchus ocellatus.</title>
        <authorList>
            <person name="Maeda T."/>
            <person name="Takahashi S."/>
            <person name="Yoshida T."/>
            <person name="Shimamura S."/>
            <person name="Takaki Y."/>
            <person name="Nagai Y."/>
            <person name="Toyoda A."/>
            <person name="Suzuki Y."/>
            <person name="Arimoto A."/>
            <person name="Ishii H."/>
            <person name="Satoh N."/>
            <person name="Nishiyama T."/>
            <person name="Hasebe M."/>
            <person name="Maruyama T."/>
            <person name="Minagawa J."/>
            <person name="Obokata J."/>
            <person name="Shigenobu S."/>
        </authorList>
    </citation>
    <scope>NUCLEOTIDE SEQUENCE [LARGE SCALE GENOMIC DNA]</scope>
</reference>
<evidence type="ECO:0000313" key="3">
    <source>
        <dbReference type="Proteomes" id="UP000735302"/>
    </source>
</evidence>
<keyword evidence="3" id="KW-1185">Reference proteome</keyword>